<evidence type="ECO:0000313" key="2">
    <source>
        <dbReference type="EMBL" id="AOH82611.1"/>
    </source>
</evidence>
<dbReference type="PANTHER" id="PTHR34219:SF8">
    <property type="entry name" value="PEPSY DOMAIN-CONTAINING PROTEIN"/>
    <property type="match status" value="1"/>
</dbReference>
<evidence type="ECO:0000256" key="1">
    <source>
        <dbReference type="SAM" id="Phobius"/>
    </source>
</evidence>
<evidence type="ECO:0008006" key="4">
    <source>
        <dbReference type="Google" id="ProtNLM"/>
    </source>
</evidence>
<keyword evidence="1" id="KW-1133">Transmembrane helix</keyword>
<proteinExistence type="predicted"/>
<dbReference type="Pfam" id="PF03929">
    <property type="entry name" value="PepSY_TM"/>
    <property type="match status" value="1"/>
</dbReference>
<dbReference type="OrthoDB" id="6307929at2"/>
<accession>A0A1B3Z5B4</accession>
<protein>
    <recommendedName>
        <fullName evidence="4">Peptidase</fullName>
    </recommendedName>
</protein>
<dbReference type="AlphaFoldDB" id="A0A1B3Z5B4"/>
<keyword evidence="3" id="KW-1185">Reference proteome</keyword>
<reference evidence="2 3" key="1">
    <citation type="submission" date="2016-01" db="EMBL/GenBank/DDBJ databases">
        <title>Complete genome and mega plasmid sequence of Sphingomonas panacis DCY99 elicits systemic resistance in rice to Xanthomonas oryzae.</title>
        <authorList>
            <person name="Kim Y.J."/>
            <person name="Yang D.C."/>
            <person name="Sing P."/>
        </authorList>
    </citation>
    <scope>NUCLEOTIDE SEQUENCE [LARGE SCALE GENOMIC DNA]</scope>
    <source>
        <strain evidence="2 3">DCY99</strain>
    </source>
</reference>
<feature type="transmembrane region" description="Helical" evidence="1">
    <location>
        <begin position="190"/>
        <end position="212"/>
    </location>
</feature>
<dbReference type="Proteomes" id="UP000094256">
    <property type="component" value="Chromosome"/>
</dbReference>
<name>A0A1B3Z5B4_9SPHN</name>
<dbReference type="STRING" id="1560345.AWL63_00030"/>
<feature type="transmembrane region" description="Helical" evidence="1">
    <location>
        <begin position="326"/>
        <end position="348"/>
    </location>
</feature>
<keyword evidence="1" id="KW-0812">Transmembrane</keyword>
<dbReference type="InterPro" id="IPR005625">
    <property type="entry name" value="PepSY-ass_TM"/>
</dbReference>
<feature type="transmembrane region" description="Helical" evidence="1">
    <location>
        <begin position="138"/>
        <end position="162"/>
    </location>
</feature>
<dbReference type="EMBL" id="CP014168">
    <property type="protein sequence ID" value="AOH82611.1"/>
    <property type="molecule type" value="Genomic_DNA"/>
</dbReference>
<feature type="transmembrane region" description="Helical" evidence="1">
    <location>
        <begin position="369"/>
        <end position="399"/>
    </location>
</feature>
<gene>
    <name evidence="2" type="ORF">AWL63_00030</name>
</gene>
<keyword evidence="1" id="KW-0472">Membrane</keyword>
<evidence type="ECO:0000313" key="3">
    <source>
        <dbReference type="Proteomes" id="UP000094256"/>
    </source>
</evidence>
<dbReference type="KEGG" id="span:AWL63_00030"/>
<sequence>MAKATRRSVWWRVHSWAGLKLSVVLTFILATGTLATVSNEIDWLLTPAMRSAAPAGAPVAWRALHATALAHAGGGRVEILRAPIGPGFAAQASVTLPSGETRRIWADPVDGRFAGTTPWRNVQQVLRQLHRRLILPNALGYFIVSLFSVMLAMLLVTGLVSYKRFWRGFLRLPQYRRGRLRQFAGDLHRFAALWSLWFVAIMAVTGMLYLMASVGMEPSSASLAAPPEATRARTTLDQCLDLLRDRVRGVDIALVVLPAMSGDPIVAMGRDGAALTADNASRVAIDPTRCAIVKTALAERQNAGVRLFLASNPLHFGTFGGLLTKLLWFALGTVLTGLSLTGSIIYACRVGRELRPDGPGAMVRWRHGLGVWAYPTFGLVIAALLLLVGALSGPLAFALDDWHLW</sequence>
<dbReference type="PANTHER" id="PTHR34219">
    <property type="entry name" value="IRON-REGULATED INNER MEMBRANE PROTEIN-RELATED"/>
    <property type="match status" value="1"/>
</dbReference>
<organism evidence="2 3">
    <name type="scientific">Sphingomonas panacis</name>
    <dbReference type="NCBI Taxonomy" id="1560345"/>
    <lineage>
        <taxon>Bacteria</taxon>
        <taxon>Pseudomonadati</taxon>
        <taxon>Pseudomonadota</taxon>
        <taxon>Alphaproteobacteria</taxon>
        <taxon>Sphingomonadales</taxon>
        <taxon>Sphingomonadaceae</taxon>
        <taxon>Sphingomonas</taxon>
    </lineage>
</organism>